<dbReference type="SUPFAM" id="SSF53098">
    <property type="entry name" value="Ribonuclease H-like"/>
    <property type="match status" value="1"/>
</dbReference>
<protein>
    <submittedName>
        <fullName evidence="2">Integrase core domain-containing protein</fullName>
    </submittedName>
</protein>
<dbReference type="PANTHER" id="PTHR47515">
    <property type="entry name" value="LOW CALCIUM RESPONSE LOCUS PROTEIN T"/>
    <property type="match status" value="1"/>
</dbReference>
<dbReference type="GO" id="GO:0015074">
    <property type="term" value="P:DNA integration"/>
    <property type="evidence" value="ECO:0007669"/>
    <property type="project" value="InterPro"/>
</dbReference>
<dbReference type="Gene3D" id="3.30.420.10">
    <property type="entry name" value="Ribonuclease H-like superfamily/Ribonuclease H"/>
    <property type="match status" value="1"/>
</dbReference>
<dbReference type="EMBL" id="FOAN01000015">
    <property type="protein sequence ID" value="SEM58677.1"/>
    <property type="molecule type" value="Genomic_DNA"/>
</dbReference>
<evidence type="ECO:0000259" key="1">
    <source>
        <dbReference type="PROSITE" id="PS50994"/>
    </source>
</evidence>
<organism evidence="2 3">
    <name type="scientific">Bosea lupini</name>
    <dbReference type="NCBI Taxonomy" id="1036779"/>
    <lineage>
        <taxon>Bacteria</taxon>
        <taxon>Pseudomonadati</taxon>
        <taxon>Pseudomonadota</taxon>
        <taxon>Alphaproteobacteria</taxon>
        <taxon>Hyphomicrobiales</taxon>
        <taxon>Boseaceae</taxon>
        <taxon>Bosea</taxon>
    </lineage>
</organism>
<dbReference type="PANTHER" id="PTHR47515:SF1">
    <property type="entry name" value="BLR2054 PROTEIN"/>
    <property type="match status" value="1"/>
</dbReference>
<dbReference type="InterPro" id="IPR012337">
    <property type="entry name" value="RNaseH-like_sf"/>
</dbReference>
<gene>
    <name evidence="2" type="ORF">SAMN04515666_1152</name>
</gene>
<dbReference type="InterPro" id="IPR001584">
    <property type="entry name" value="Integrase_cat-core"/>
</dbReference>
<dbReference type="AlphaFoldDB" id="A0A1H7ZMK1"/>
<evidence type="ECO:0000313" key="3">
    <source>
        <dbReference type="Proteomes" id="UP000199664"/>
    </source>
</evidence>
<accession>A0A1H7ZMK1</accession>
<evidence type="ECO:0000313" key="2">
    <source>
        <dbReference type="EMBL" id="SEM58677.1"/>
    </source>
</evidence>
<dbReference type="InterPro" id="IPR036397">
    <property type="entry name" value="RNaseH_sf"/>
</dbReference>
<feature type="domain" description="Integrase catalytic" evidence="1">
    <location>
        <begin position="1"/>
        <end position="78"/>
    </location>
</feature>
<dbReference type="Proteomes" id="UP000199664">
    <property type="component" value="Unassembled WGS sequence"/>
</dbReference>
<sequence length="78" mass="8456">MDYTSECLTLVADTSLSGLRVARELDGVILLLGRPDTVVSDGTEFTSMAILRWCQETGVAWHYIAPGKPMQNALVEAA</sequence>
<dbReference type="OrthoDB" id="9809060at2"/>
<dbReference type="GO" id="GO:0003676">
    <property type="term" value="F:nucleic acid binding"/>
    <property type="evidence" value="ECO:0007669"/>
    <property type="project" value="InterPro"/>
</dbReference>
<reference evidence="3" key="1">
    <citation type="submission" date="2016-10" db="EMBL/GenBank/DDBJ databases">
        <authorList>
            <person name="Varghese N."/>
            <person name="Submissions S."/>
        </authorList>
    </citation>
    <scope>NUCLEOTIDE SEQUENCE [LARGE SCALE GENOMIC DNA]</scope>
    <source>
        <strain evidence="3">LMG 26383,CCUG 61248,R- 45681</strain>
    </source>
</reference>
<name>A0A1H7ZMK1_9HYPH</name>
<keyword evidence="3" id="KW-1185">Reference proteome</keyword>
<proteinExistence type="predicted"/>
<dbReference type="PROSITE" id="PS50994">
    <property type="entry name" value="INTEGRASE"/>
    <property type="match status" value="1"/>
</dbReference>